<proteinExistence type="predicted"/>
<reference evidence="1 2" key="1">
    <citation type="journal article" date="2018" name="Sci. Rep.">
        <title>Genomic signatures of local adaptation to the degree of environmental predictability in rotifers.</title>
        <authorList>
            <person name="Franch-Gras L."/>
            <person name="Hahn C."/>
            <person name="Garcia-Roger E.M."/>
            <person name="Carmona M.J."/>
            <person name="Serra M."/>
            <person name="Gomez A."/>
        </authorList>
    </citation>
    <scope>NUCLEOTIDE SEQUENCE [LARGE SCALE GENOMIC DNA]</scope>
    <source>
        <strain evidence="1">HYR1</strain>
    </source>
</reference>
<dbReference type="PANTHER" id="PTHR33426:SF45">
    <property type="entry name" value="IMMUNODEFICIENCY LENTIVIRAL MATRIX N-TERMINAL DOMAIN-CONTAINING PROTEIN-RELATED"/>
    <property type="match status" value="1"/>
</dbReference>
<organism evidence="1 2">
    <name type="scientific">Brachionus plicatilis</name>
    <name type="common">Marine rotifer</name>
    <name type="synonym">Brachionus muelleri</name>
    <dbReference type="NCBI Taxonomy" id="10195"/>
    <lineage>
        <taxon>Eukaryota</taxon>
        <taxon>Metazoa</taxon>
        <taxon>Spiralia</taxon>
        <taxon>Gnathifera</taxon>
        <taxon>Rotifera</taxon>
        <taxon>Eurotatoria</taxon>
        <taxon>Monogononta</taxon>
        <taxon>Pseudotrocha</taxon>
        <taxon>Ploima</taxon>
        <taxon>Brachionidae</taxon>
        <taxon>Brachionus</taxon>
    </lineage>
</organism>
<evidence type="ECO:0000313" key="1">
    <source>
        <dbReference type="EMBL" id="RNA05761.1"/>
    </source>
</evidence>
<dbReference type="AlphaFoldDB" id="A0A3M7Q449"/>
<evidence type="ECO:0000313" key="2">
    <source>
        <dbReference type="Proteomes" id="UP000276133"/>
    </source>
</evidence>
<name>A0A3M7Q449_BRAPC</name>
<protein>
    <submittedName>
        <fullName evidence="1">Uncharacterized protein</fullName>
    </submittedName>
</protein>
<comment type="caution">
    <text evidence="1">The sequence shown here is derived from an EMBL/GenBank/DDBJ whole genome shotgun (WGS) entry which is preliminary data.</text>
</comment>
<dbReference type="EMBL" id="REGN01007611">
    <property type="protein sequence ID" value="RNA05761.1"/>
    <property type="molecule type" value="Genomic_DNA"/>
</dbReference>
<dbReference type="Proteomes" id="UP000276133">
    <property type="component" value="Unassembled WGS sequence"/>
</dbReference>
<keyword evidence="2" id="KW-1185">Reference proteome</keyword>
<accession>A0A3M7Q449</accession>
<gene>
    <name evidence="1" type="ORF">BpHYR1_009543</name>
</gene>
<dbReference type="PANTHER" id="PTHR33426">
    <property type="entry name" value="C2H2-TYPE DOMAIN-CONTAINING PROTEIN"/>
    <property type="match status" value="1"/>
</dbReference>
<sequence>MQTLVQLQVDQLSEFGVALVALERPVATVQPYVGLEVRCGRKTLAASAARIRLFASVHQNVLLQVGQLSEALGTRVALERTLARVHPQVHLQVGQLAERFFALLALGSDLWPRCAPVRTSHAELSELVDAADEEEEHSCTEPDIDCFICAKIDILRSFQFILAKVDRPGVYRVPSRLDSSSVGLAMLFIELIRLCEITFGLK</sequence>